<dbReference type="RefSeq" id="WP_067645801.1">
    <property type="nucleotide sequence ID" value="NZ_CP015249.1"/>
</dbReference>
<dbReference type="STRING" id="1300342.I596_1504"/>
<evidence type="ECO:0000313" key="6">
    <source>
        <dbReference type="EMBL" id="ANB17530.1"/>
    </source>
</evidence>
<dbReference type="AlphaFoldDB" id="A0A160DU22"/>
<sequence>MSQPELRNRIQALLQLAGVTLDGDAPWDLRAHDPRLYARVVAHGSLGLGEAYMDGWWDSDDLDGLLTRLLAVHVDERVRGLDDILLWLKAAVVNLQRGRRAYVVGERHYDIGNDLFERMLGRRLVYSCGYWREATDLDAAQEAKLDLVCRKLGLAPGQRVLDIGCGWGEALKFAAERYGISGVGITVSNEQADFARELCRGLPIEIRVQDYREIDERFDRIYSIGMFEHVGVRNYRTYFDVVRRNLATDGLTLLHTIGANASSNHTDPWIEKYIFPNSMLPSASQVTEASEGRFVIEDWHNFGTDYDRTLQAWRANFDAAWPDLADRYDERFRRMWRFYLAGSMASFRTRQIQLWQIVMSPEGVPGGYVAPR</sequence>
<protein>
    <submittedName>
        <fullName evidence="6">Cyclopropane fatty acyl phospholipid synthase</fullName>
    </submittedName>
</protein>
<dbReference type="Pfam" id="PF02353">
    <property type="entry name" value="CMAS"/>
    <property type="match status" value="1"/>
</dbReference>
<organism evidence="6 7">
    <name type="scientific">Dokdonella koreensis DS-123</name>
    <dbReference type="NCBI Taxonomy" id="1300342"/>
    <lineage>
        <taxon>Bacteria</taxon>
        <taxon>Pseudomonadati</taxon>
        <taxon>Pseudomonadota</taxon>
        <taxon>Gammaproteobacteria</taxon>
        <taxon>Lysobacterales</taxon>
        <taxon>Rhodanobacteraceae</taxon>
        <taxon>Dokdonella</taxon>
    </lineage>
</organism>
<dbReference type="GO" id="GO:0008168">
    <property type="term" value="F:methyltransferase activity"/>
    <property type="evidence" value="ECO:0007669"/>
    <property type="project" value="UniProtKB-KW"/>
</dbReference>
<dbReference type="PIRSF" id="PIRSF003085">
    <property type="entry name" value="CMAS"/>
    <property type="match status" value="1"/>
</dbReference>
<dbReference type="InterPro" id="IPR003333">
    <property type="entry name" value="CMAS"/>
</dbReference>
<reference evidence="6 7" key="1">
    <citation type="submission" date="2016-04" db="EMBL/GenBank/DDBJ databases">
        <title>Complete genome sequence of Dokdonella koreensis DS-123T.</title>
        <authorList>
            <person name="Kim J.F."/>
            <person name="Lee H."/>
            <person name="Kwak M.-J."/>
        </authorList>
    </citation>
    <scope>NUCLEOTIDE SEQUENCE [LARGE SCALE GENOMIC DNA]</scope>
    <source>
        <strain evidence="6 7">DS-123</strain>
    </source>
</reference>
<evidence type="ECO:0000256" key="2">
    <source>
        <dbReference type="ARBA" id="ARBA00022603"/>
    </source>
</evidence>
<dbReference type="PATRIC" id="fig|1300342.3.peg.1466"/>
<keyword evidence="4" id="KW-0949">S-adenosyl-L-methionine</keyword>
<evidence type="ECO:0000256" key="4">
    <source>
        <dbReference type="ARBA" id="ARBA00022691"/>
    </source>
</evidence>
<keyword evidence="3" id="KW-0808">Transferase</keyword>
<evidence type="ECO:0000313" key="7">
    <source>
        <dbReference type="Proteomes" id="UP000076830"/>
    </source>
</evidence>
<dbReference type="PANTHER" id="PTHR43667">
    <property type="entry name" value="CYCLOPROPANE-FATTY-ACYL-PHOSPHOLIPID SYNTHASE"/>
    <property type="match status" value="1"/>
</dbReference>
<dbReference type="CDD" id="cd02440">
    <property type="entry name" value="AdoMet_MTases"/>
    <property type="match status" value="1"/>
</dbReference>
<dbReference type="KEGG" id="dko:I596_1504"/>
<gene>
    <name evidence="6" type="ORF">I596_1504</name>
</gene>
<dbReference type="GO" id="GO:0032259">
    <property type="term" value="P:methylation"/>
    <property type="evidence" value="ECO:0007669"/>
    <property type="project" value="UniProtKB-KW"/>
</dbReference>
<comment type="similarity">
    <text evidence="1">Belongs to the CFA/CMAS family.</text>
</comment>
<keyword evidence="5" id="KW-0443">Lipid metabolism</keyword>
<dbReference type="GO" id="GO:0008610">
    <property type="term" value="P:lipid biosynthetic process"/>
    <property type="evidence" value="ECO:0007669"/>
    <property type="project" value="InterPro"/>
</dbReference>
<evidence type="ECO:0000256" key="5">
    <source>
        <dbReference type="ARBA" id="ARBA00023098"/>
    </source>
</evidence>
<dbReference type="NCBIfam" id="NF008686">
    <property type="entry name" value="PRK11705.1"/>
    <property type="match status" value="1"/>
</dbReference>
<dbReference type="InterPro" id="IPR029063">
    <property type="entry name" value="SAM-dependent_MTases_sf"/>
</dbReference>
<evidence type="ECO:0000256" key="1">
    <source>
        <dbReference type="ARBA" id="ARBA00010815"/>
    </source>
</evidence>
<name>A0A160DU22_9GAMM</name>
<proteinExistence type="inferred from homology"/>
<dbReference type="Proteomes" id="UP000076830">
    <property type="component" value="Chromosome"/>
</dbReference>
<keyword evidence="7" id="KW-1185">Reference proteome</keyword>
<dbReference type="OrthoDB" id="9782855at2"/>
<evidence type="ECO:0000256" key="3">
    <source>
        <dbReference type="ARBA" id="ARBA00022679"/>
    </source>
</evidence>
<dbReference type="SUPFAM" id="SSF53335">
    <property type="entry name" value="S-adenosyl-L-methionine-dependent methyltransferases"/>
    <property type="match status" value="1"/>
</dbReference>
<dbReference type="Gene3D" id="3.40.50.150">
    <property type="entry name" value="Vaccinia Virus protein VP39"/>
    <property type="match status" value="1"/>
</dbReference>
<dbReference type="EMBL" id="CP015249">
    <property type="protein sequence ID" value="ANB17530.1"/>
    <property type="molecule type" value="Genomic_DNA"/>
</dbReference>
<accession>A0A160DU22</accession>
<dbReference type="PANTHER" id="PTHR43667:SF1">
    <property type="entry name" value="CYCLOPROPANE-FATTY-ACYL-PHOSPHOLIPID SYNTHASE"/>
    <property type="match status" value="1"/>
</dbReference>
<keyword evidence="2" id="KW-0489">Methyltransferase</keyword>
<dbReference type="InterPro" id="IPR050723">
    <property type="entry name" value="CFA/CMAS"/>
</dbReference>